<evidence type="ECO:0000256" key="8">
    <source>
        <dbReference type="ARBA" id="ARBA00023316"/>
    </source>
</evidence>
<dbReference type="OrthoDB" id="5480482at2"/>
<dbReference type="InterPro" id="IPR005200">
    <property type="entry name" value="Endo-beta-glucanase"/>
</dbReference>
<dbReference type="InterPro" id="IPR040720">
    <property type="entry name" value="GH81_C"/>
</dbReference>
<feature type="signal peptide" evidence="10">
    <location>
        <begin position="1"/>
        <end position="24"/>
    </location>
</feature>
<dbReference type="GO" id="GO:0042973">
    <property type="term" value="F:glucan endo-1,3-beta-D-glucosidase activity"/>
    <property type="evidence" value="ECO:0007669"/>
    <property type="project" value="UniProtKB-EC"/>
</dbReference>
<keyword evidence="8" id="KW-0961">Cell wall biogenesis/degradation</keyword>
<dbReference type="Gene3D" id="2.70.98.30">
    <property type="entry name" value="Golgi alpha-mannosidase II, domain 4"/>
    <property type="match status" value="1"/>
</dbReference>
<dbReference type="InterPro" id="IPR005084">
    <property type="entry name" value="CBM6"/>
</dbReference>
<gene>
    <name evidence="13" type="ORF">BFG57_00825</name>
</gene>
<dbReference type="Pfam" id="PF03422">
    <property type="entry name" value="CBM_6"/>
    <property type="match status" value="1"/>
</dbReference>
<comment type="similarity">
    <text evidence="2">Belongs to the glycosyl hydrolase 81 family.</text>
</comment>
<dbReference type="AlphaFoldDB" id="A0A1E5LHJ9"/>
<dbReference type="GO" id="GO:0071555">
    <property type="term" value="P:cell wall organization"/>
    <property type="evidence" value="ECO:0007669"/>
    <property type="project" value="UniProtKB-KW"/>
</dbReference>
<keyword evidence="4 10" id="KW-0732">Signal</keyword>
<dbReference type="EMBL" id="MJEH01000011">
    <property type="protein sequence ID" value="OEH93564.1"/>
    <property type="molecule type" value="Genomic_DNA"/>
</dbReference>
<evidence type="ECO:0000256" key="4">
    <source>
        <dbReference type="ARBA" id="ARBA00022729"/>
    </source>
</evidence>
<dbReference type="InterPro" id="IPR008979">
    <property type="entry name" value="Galactose-bd-like_sf"/>
</dbReference>
<dbReference type="STRING" id="1305675.BFG57_00825"/>
<keyword evidence="5 13" id="KW-0378">Hydrolase</keyword>
<dbReference type="Pfam" id="PF22184">
    <property type="entry name" value="CBM_56"/>
    <property type="match status" value="1"/>
</dbReference>
<evidence type="ECO:0000256" key="9">
    <source>
        <dbReference type="ARBA" id="ARBA00023326"/>
    </source>
</evidence>
<dbReference type="PROSITE" id="PS52008">
    <property type="entry name" value="GH81"/>
    <property type="match status" value="1"/>
</dbReference>
<dbReference type="PROSITE" id="PS52005">
    <property type="entry name" value="CBM56"/>
    <property type="match status" value="1"/>
</dbReference>
<organism evidence="13 14">
    <name type="scientific">Bacillus solimangrovi</name>
    <dbReference type="NCBI Taxonomy" id="1305675"/>
    <lineage>
        <taxon>Bacteria</taxon>
        <taxon>Bacillati</taxon>
        <taxon>Bacillota</taxon>
        <taxon>Bacilli</taxon>
        <taxon>Bacillales</taxon>
        <taxon>Bacillaceae</taxon>
        <taxon>Bacillus</taxon>
    </lineage>
</organism>
<evidence type="ECO:0000256" key="10">
    <source>
        <dbReference type="SAM" id="SignalP"/>
    </source>
</evidence>
<evidence type="ECO:0000256" key="5">
    <source>
        <dbReference type="ARBA" id="ARBA00022801"/>
    </source>
</evidence>
<dbReference type="RefSeq" id="WP_069716467.1">
    <property type="nucleotide sequence ID" value="NZ_MJEH01000011.1"/>
</dbReference>
<reference evidence="13 14" key="1">
    <citation type="submission" date="2016-08" db="EMBL/GenBank/DDBJ databases">
        <title>Genome of Bacillus solimangrovi GH2-4.</title>
        <authorList>
            <person name="Lim S."/>
            <person name="Kim B.-C."/>
        </authorList>
    </citation>
    <scope>NUCLEOTIDE SEQUENCE [LARGE SCALE GENOMIC DNA]</scope>
    <source>
        <strain evidence="13 14">GH2-4</strain>
    </source>
</reference>
<evidence type="ECO:0000259" key="12">
    <source>
        <dbReference type="PROSITE" id="PS52005"/>
    </source>
</evidence>
<dbReference type="EC" id="3.2.1.39" evidence="3"/>
<protein>
    <recommendedName>
        <fullName evidence="3">glucan endo-1,3-beta-D-glucosidase</fullName>
        <ecNumber evidence="3">3.2.1.39</ecNumber>
    </recommendedName>
</protein>
<keyword evidence="9" id="KW-0624">Polysaccharide degradation</keyword>
<dbReference type="Gene3D" id="2.60.120.260">
    <property type="entry name" value="Galactose-binding domain-like"/>
    <property type="match status" value="1"/>
</dbReference>
<dbReference type="Pfam" id="PF17652">
    <property type="entry name" value="Glyco_hydro81C"/>
    <property type="match status" value="1"/>
</dbReference>
<name>A0A1E5LHJ9_9BACI</name>
<evidence type="ECO:0000313" key="13">
    <source>
        <dbReference type="EMBL" id="OEH93564.1"/>
    </source>
</evidence>
<proteinExistence type="inferred from homology"/>
<dbReference type="CDD" id="cd04084">
    <property type="entry name" value="CBM6_xylanase-like"/>
    <property type="match status" value="1"/>
</dbReference>
<dbReference type="PANTHER" id="PTHR31983:SF0">
    <property type="entry name" value="GLUCAN ENDO-1,3-BETA-D-GLUCOSIDASE 2"/>
    <property type="match status" value="1"/>
</dbReference>
<dbReference type="PANTHER" id="PTHR31983">
    <property type="entry name" value="ENDO-1,3(4)-BETA-GLUCANASE 1"/>
    <property type="match status" value="1"/>
</dbReference>
<dbReference type="InterPro" id="IPR047569">
    <property type="entry name" value="CBM56"/>
</dbReference>
<dbReference type="SUPFAM" id="SSF49785">
    <property type="entry name" value="Galactose-binding domain-like"/>
    <property type="match status" value="1"/>
</dbReference>
<dbReference type="GO" id="GO:0052861">
    <property type="term" value="F:endo-1,3(4)-beta-glucanase activity"/>
    <property type="evidence" value="ECO:0007669"/>
    <property type="project" value="InterPro"/>
</dbReference>
<keyword evidence="7" id="KW-0326">Glycosidase</keyword>
<dbReference type="PROSITE" id="PS51175">
    <property type="entry name" value="CBM6"/>
    <property type="match status" value="1"/>
</dbReference>
<evidence type="ECO:0000256" key="3">
    <source>
        <dbReference type="ARBA" id="ARBA00012780"/>
    </source>
</evidence>
<dbReference type="GO" id="GO:0000272">
    <property type="term" value="P:polysaccharide catabolic process"/>
    <property type="evidence" value="ECO:0007669"/>
    <property type="project" value="UniProtKB-KW"/>
</dbReference>
<sequence>MNKLLTIVSATVLSSSLLSPSVKAFSGEVELGAGSYSTVKPVGVSDVQDTIYKTPNITGAMPTNDWWSSTAWEQYSNAQYPHPLAMINEPSGLRIYNPSNNIEGLGGFTKGWMNDIDDFVLGHTGTSSFENTKVDEFSDWFVTNEYKNGESSLHVTYGHGSPFVYAEYEGGEPRITLPSIPPTVWYGDENSNVLGITTEKGSHYALFGPTGSTWSGMDTKTLTNHLNGKNYFSVAVLPDNSIETLKKFEQYAYSHVVDTKVDWSYNEATSEVETTFMFETEAKEGSNEGTIFTLYPHQWKNTSQPLLDYTFDSVRGTMKVAEGNSFKTTLIFNGVLPSLPDLGTYDKSVLTNYINEAQTEVDTSNDTYYFGKRLGELATLAPIAEQVDDNDAANQFRQEMKNGLEDWLTASDASGNLNGERLFYYNDNWGTLLGYPDSFGSVQEMNDHHFHYGYFIKAAAEIARVDKEWASNDQWGQMVELLIKDIANMERNDEVFPFLRNFDMYAGHTWASGHAKFFDGNNNESSSEAMNAWAGIILWGEATDNKELRDLGIYLFTTEMNAINEYWFDVTGENHNPDFTRETASMLWGGKTVGDAVWWTNNPEEVHGINWLPITGASLYLTQYPEYTKRNYEALVSENGGDSWDAWEDLVWMYRAIENPEDAIRQFNERKNVFVPEGGNTKANTYHWIHNLNALGNVDPTITADYPIYAVFTKNNAKTYVVYNMTNSEKTVTFSDGTIVTVQPHQFNIGNDDTDSGEQPDNDTIINAFERIEAELYTSMNGIETEQTSDVDGDLNISSIDNGDYLVYENVDFGSGATGIEARFASESTGGTVDLRLDNESGELIGTIDFTNTDGLDNWITSTATISNTTGIHDLYLVFNSEAETGLGILNWFTFTNEPIDDDSDTDNDTVIVEDDFSIEMVKNEPSSVTFIFSPTSGSSTFVDFHYTVNENPQQNVKASENNGKWEYVVTDLQAGDSIQFFYTYAKEELAYDSPSYEYTH</sequence>
<evidence type="ECO:0000256" key="6">
    <source>
        <dbReference type="ARBA" id="ARBA00023277"/>
    </source>
</evidence>
<feature type="domain" description="CBM56" evidence="12">
    <location>
        <begin position="911"/>
        <end position="1001"/>
    </location>
</feature>
<comment type="catalytic activity">
    <reaction evidence="1">
        <text>Hydrolysis of (1-&gt;3)-beta-D-glucosidic linkages in (1-&gt;3)-beta-D-glucans.</text>
        <dbReference type="EC" id="3.2.1.39"/>
    </reaction>
</comment>
<evidence type="ECO:0000259" key="11">
    <source>
        <dbReference type="PROSITE" id="PS51175"/>
    </source>
</evidence>
<keyword evidence="6" id="KW-0119">Carbohydrate metabolism</keyword>
<accession>A0A1E5LHJ9</accession>
<dbReference type="SMART" id="SM00606">
    <property type="entry name" value="CBD_IV"/>
    <property type="match status" value="1"/>
</dbReference>
<keyword evidence="14" id="KW-1185">Reference proteome</keyword>
<evidence type="ECO:0000313" key="14">
    <source>
        <dbReference type="Proteomes" id="UP000095209"/>
    </source>
</evidence>
<evidence type="ECO:0000256" key="7">
    <source>
        <dbReference type="ARBA" id="ARBA00023295"/>
    </source>
</evidence>
<dbReference type="InterPro" id="IPR006584">
    <property type="entry name" value="Cellulose-bd_IV"/>
</dbReference>
<feature type="domain" description="CBM6" evidence="11">
    <location>
        <begin position="770"/>
        <end position="896"/>
    </location>
</feature>
<evidence type="ECO:0000256" key="2">
    <source>
        <dbReference type="ARBA" id="ARBA00010730"/>
    </source>
</evidence>
<dbReference type="GO" id="GO:0030246">
    <property type="term" value="F:carbohydrate binding"/>
    <property type="evidence" value="ECO:0007669"/>
    <property type="project" value="UniProtKB-UniRule"/>
</dbReference>
<dbReference type="Proteomes" id="UP000095209">
    <property type="component" value="Unassembled WGS sequence"/>
</dbReference>
<comment type="caution">
    <text evidence="13">The sequence shown here is derived from an EMBL/GenBank/DDBJ whole genome shotgun (WGS) entry which is preliminary data.</text>
</comment>
<evidence type="ECO:0000256" key="1">
    <source>
        <dbReference type="ARBA" id="ARBA00000382"/>
    </source>
</evidence>
<feature type="chain" id="PRO_5009180995" description="glucan endo-1,3-beta-D-glucosidase" evidence="10">
    <location>
        <begin position="25"/>
        <end position="1001"/>
    </location>
</feature>